<name>A0A2P6RTY6_ROSCH</name>
<dbReference type="Gramene" id="PRQ49889">
    <property type="protein sequence ID" value="PRQ49889"/>
    <property type="gene ID" value="RchiOBHm_Chr2g0126991"/>
</dbReference>
<protein>
    <submittedName>
        <fullName evidence="1">Uncharacterized protein</fullName>
    </submittedName>
</protein>
<evidence type="ECO:0000313" key="2">
    <source>
        <dbReference type="Proteomes" id="UP000238479"/>
    </source>
</evidence>
<proteinExistence type="predicted"/>
<dbReference type="AlphaFoldDB" id="A0A2P6RTY6"/>
<dbReference type="EMBL" id="PDCK01000040">
    <property type="protein sequence ID" value="PRQ49889.1"/>
    <property type="molecule type" value="Genomic_DNA"/>
</dbReference>
<reference evidence="1 2" key="1">
    <citation type="journal article" date="2018" name="Nat. Genet.">
        <title>The Rosa genome provides new insights in the design of modern roses.</title>
        <authorList>
            <person name="Bendahmane M."/>
        </authorList>
    </citation>
    <scope>NUCLEOTIDE SEQUENCE [LARGE SCALE GENOMIC DNA]</scope>
    <source>
        <strain evidence="2">cv. Old Blush</strain>
    </source>
</reference>
<dbReference type="Proteomes" id="UP000238479">
    <property type="component" value="Chromosome 2"/>
</dbReference>
<sequence length="89" mass="9437">MTKSGTELFELMVLVKAGGDPGEVHLSGLLRWDLQIGSPGCEATGKMWLGNVEEMNSTGPLTSESPGEEWNLGVEGDSCTRMAQVPDGL</sequence>
<accession>A0A2P6RTY6</accession>
<gene>
    <name evidence="1" type="ORF">RchiOBHm_Chr2g0126991</name>
</gene>
<keyword evidence="2" id="KW-1185">Reference proteome</keyword>
<comment type="caution">
    <text evidence="1">The sequence shown here is derived from an EMBL/GenBank/DDBJ whole genome shotgun (WGS) entry which is preliminary data.</text>
</comment>
<organism evidence="1 2">
    <name type="scientific">Rosa chinensis</name>
    <name type="common">China rose</name>
    <dbReference type="NCBI Taxonomy" id="74649"/>
    <lineage>
        <taxon>Eukaryota</taxon>
        <taxon>Viridiplantae</taxon>
        <taxon>Streptophyta</taxon>
        <taxon>Embryophyta</taxon>
        <taxon>Tracheophyta</taxon>
        <taxon>Spermatophyta</taxon>
        <taxon>Magnoliopsida</taxon>
        <taxon>eudicotyledons</taxon>
        <taxon>Gunneridae</taxon>
        <taxon>Pentapetalae</taxon>
        <taxon>rosids</taxon>
        <taxon>fabids</taxon>
        <taxon>Rosales</taxon>
        <taxon>Rosaceae</taxon>
        <taxon>Rosoideae</taxon>
        <taxon>Rosoideae incertae sedis</taxon>
        <taxon>Rosa</taxon>
    </lineage>
</organism>
<evidence type="ECO:0000313" key="1">
    <source>
        <dbReference type="EMBL" id="PRQ49889.1"/>
    </source>
</evidence>